<dbReference type="Proteomes" id="UP000019486">
    <property type="component" value="Unassembled WGS sequence"/>
</dbReference>
<feature type="active site" evidence="5">
    <location>
        <position position="7"/>
    </location>
</feature>
<dbReference type="EMBL" id="AVFL01000018">
    <property type="protein sequence ID" value="EWY38456.1"/>
    <property type="molecule type" value="Genomic_DNA"/>
</dbReference>
<evidence type="ECO:0000256" key="3">
    <source>
        <dbReference type="ARBA" id="ARBA00039140"/>
    </source>
</evidence>
<evidence type="ECO:0000256" key="5">
    <source>
        <dbReference type="PROSITE-ProRule" id="PRU00050"/>
    </source>
</evidence>
<dbReference type="GO" id="GO:0006935">
    <property type="term" value="P:chemotaxis"/>
    <property type="evidence" value="ECO:0007669"/>
    <property type="project" value="UniProtKB-UniRule"/>
</dbReference>
<evidence type="ECO:0000256" key="1">
    <source>
        <dbReference type="ARBA" id="ARBA00022490"/>
    </source>
</evidence>
<dbReference type="PANTHER" id="PTHR42872:SF6">
    <property type="entry name" value="PROTEIN-GLUTAMATE METHYLESTERASE_PROTEIN-GLUTAMINE GLUTAMINASE"/>
    <property type="match status" value="1"/>
</dbReference>
<dbReference type="GO" id="GO:0005737">
    <property type="term" value="C:cytoplasm"/>
    <property type="evidence" value="ECO:0007669"/>
    <property type="project" value="InterPro"/>
</dbReference>
<dbReference type="EC" id="3.1.1.61" evidence="3"/>
<organism evidence="7 8">
    <name type="scientific">Skermanella stibiiresistens SB22</name>
    <dbReference type="NCBI Taxonomy" id="1385369"/>
    <lineage>
        <taxon>Bacteria</taxon>
        <taxon>Pseudomonadati</taxon>
        <taxon>Pseudomonadota</taxon>
        <taxon>Alphaproteobacteria</taxon>
        <taxon>Rhodospirillales</taxon>
        <taxon>Azospirillaceae</taxon>
        <taxon>Skermanella</taxon>
    </lineage>
</organism>
<feature type="domain" description="CheB-type methylesterase" evidence="6">
    <location>
        <begin position="1"/>
        <end position="188"/>
    </location>
</feature>
<name>W9H0U6_9PROT</name>
<keyword evidence="1" id="KW-0963">Cytoplasm</keyword>
<dbReference type="InterPro" id="IPR035909">
    <property type="entry name" value="CheB_C"/>
</dbReference>
<comment type="catalytic activity">
    <reaction evidence="4">
        <text>[protein]-L-glutamate 5-O-methyl ester + H2O = L-glutamyl-[protein] + methanol + H(+)</text>
        <dbReference type="Rhea" id="RHEA:23236"/>
        <dbReference type="Rhea" id="RHEA-COMP:10208"/>
        <dbReference type="Rhea" id="RHEA-COMP:10311"/>
        <dbReference type="ChEBI" id="CHEBI:15377"/>
        <dbReference type="ChEBI" id="CHEBI:15378"/>
        <dbReference type="ChEBI" id="CHEBI:17790"/>
        <dbReference type="ChEBI" id="CHEBI:29973"/>
        <dbReference type="ChEBI" id="CHEBI:82795"/>
        <dbReference type="EC" id="3.1.1.61"/>
    </reaction>
</comment>
<proteinExistence type="predicted"/>
<dbReference type="Pfam" id="PF01339">
    <property type="entry name" value="CheB_methylest"/>
    <property type="match status" value="1"/>
</dbReference>
<dbReference type="PANTHER" id="PTHR42872">
    <property type="entry name" value="PROTEIN-GLUTAMATE METHYLESTERASE/PROTEIN-GLUTAMINE GLUTAMINASE"/>
    <property type="match status" value="1"/>
</dbReference>
<evidence type="ECO:0000259" key="6">
    <source>
        <dbReference type="PROSITE" id="PS50122"/>
    </source>
</evidence>
<evidence type="ECO:0000313" key="8">
    <source>
        <dbReference type="Proteomes" id="UP000019486"/>
    </source>
</evidence>
<keyword evidence="2 5" id="KW-0378">Hydrolase</keyword>
<dbReference type="SUPFAM" id="SSF52738">
    <property type="entry name" value="Methylesterase CheB, C-terminal domain"/>
    <property type="match status" value="1"/>
</dbReference>
<evidence type="ECO:0000256" key="4">
    <source>
        <dbReference type="ARBA" id="ARBA00048267"/>
    </source>
</evidence>
<dbReference type="GO" id="GO:0000156">
    <property type="term" value="F:phosphorelay response regulator activity"/>
    <property type="evidence" value="ECO:0007669"/>
    <property type="project" value="InterPro"/>
</dbReference>
<sequence>MIVIGASAGGVQALQALVAGLPPDFPAAILIVVHMTPNLPSRLASLLARAGPLRARNGYDGAPIEPGVILVAPPDHHMRVGMSGDGGVIALDHGVREKRARPAVDPLFRSAATAFGDRVIGVVLTGLLDDGSAGLAAVKRRGGIGVVQDPSDARWPDMPRNAMAATPVDFVVPLAGIADLLVKLVAGDKAIIPAASVNPLGCPACGAALDWNQDGARYRCPGGHDYTPESLSLSARFPLDASIAAVIGEIGSRIRLLRRLALDARSRGETAAAIGWDAEVDILRTAANALDHHAPHKN</sequence>
<keyword evidence="5" id="KW-0145">Chemotaxis</keyword>
<dbReference type="STRING" id="1385369.N825_13290"/>
<dbReference type="AlphaFoldDB" id="W9H0U6"/>
<protein>
    <recommendedName>
        <fullName evidence="3">protein-glutamate methylesterase</fullName>
        <ecNumber evidence="3">3.1.1.61</ecNumber>
    </recommendedName>
</protein>
<evidence type="ECO:0000256" key="2">
    <source>
        <dbReference type="ARBA" id="ARBA00022801"/>
    </source>
</evidence>
<feature type="active site" evidence="5">
    <location>
        <position position="34"/>
    </location>
</feature>
<dbReference type="GO" id="GO:0008984">
    <property type="term" value="F:protein-glutamate methylesterase activity"/>
    <property type="evidence" value="ECO:0007669"/>
    <property type="project" value="UniProtKB-EC"/>
</dbReference>
<comment type="caution">
    <text evidence="7">The sequence shown here is derived from an EMBL/GenBank/DDBJ whole genome shotgun (WGS) entry which is preliminary data.</text>
</comment>
<evidence type="ECO:0000313" key="7">
    <source>
        <dbReference type="EMBL" id="EWY38456.1"/>
    </source>
</evidence>
<feature type="active site" evidence="5">
    <location>
        <position position="130"/>
    </location>
</feature>
<gene>
    <name evidence="7" type="ORF">N825_13290</name>
</gene>
<accession>W9H0U6</accession>
<dbReference type="InterPro" id="IPR000673">
    <property type="entry name" value="Sig_transdc_resp-reg_Me-estase"/>
</dbReference>
<dbReference type="Gene3D" id="3.40.50.180">
    <property type="entry name" value="Methylesterase CheB, C-terminal domain"/>
    <property type="match status" value="1"/>
</dbReference>
<dbReference type="PATRIC" id="fig|1385369.3.peg.4546"/>
<dbReference type="PIRSF" id="PIRSF036461">
    <property type="entry name" value="Chmtx_methlestr"/>
    <property type="match status" value="1"/>
</dbReference>
<dbReference type="InterPro" id="IPR011247">
    <property type="entry name" value="Chemotax_prot-Glu_Me-esterase"/>
</dbReference>
<dbReference type="CDD" id="cd16433">
    <property type="entry name" value="CheB"/>
    <property type="match status" value="1"/>
</dbReference>
<reference evidence="7 8" key="1">
    <citation type="submission" date="2013-08" db="EMBL/GenBank/DDBJ databases">
        <title>The genome sequence of Skermanella stibiiresistens.</title>
        <authorList>
            <person name="Zhu W."/>
            <person name="Wang G."/>
        </authorList>
    </citation>
    <scope>NUCLEOTIDE SEQUENCE [LARGE SCALE GENOMIC DNA]</scope>
    <source>
        <strain evidence="7 8">SB22</strain>
    </source>
</reference>
<keyword evidence="8" id="KW-1185">Reference proteome</keyword>
<dbReference type="PROSITE" id="PS50122">
    <property type="entry name" value="CHEB"/>
    <property type="match status" value="1"/>
</dbReference>